<dbReference type="InterPro" id="IPR027417">
    <property type="entry name" value="P-loop_NTPase"/>
</dbReference>
<organism evidence="2 3">
    <name type="scientific">Nocardia callitridis</name>
    <dbReference type="NCBI Taxonomy" id="648753"/>
    <lineage>
        <taxon>Bacteria</taxon>
        <taxon>Bacillati</taxon>
        <taxon>Actinomycetota</taxon>
        <taxon>Actinomycetes</taxon>
        <taxon>Mycobacteriales</taxon>
        <taxon>Nocardiaceae</taxon>
        <taxon>Nocardia</taxon>
    </lineage>
</organism>
<sequence length="75" mass="8198">MRGDVGDGRFAQRGVAHNVLNAKFHEKEAQIIAEAGTWPDTLQVAHRGAATAFRAVRSHHRDSGVLGEVVEIERP</sequence>
<gene>
    <name evidence="2" type="ORF">GCM10023318_03140</name>
</gene>
<evidence type="ECO:0000313" key="3">
    <source>
        <dbReference type="Proteomes" id="UP001500603"/>
    </source>
</evidence>
<comment type="caution">
    <text evidence="2">The sequence shown here is derived from an EMBL/GenBank/DDBJ whole genome shotgun (WGS) entry which is preliminary data.</text>
</comment>
<feature type="domain" description="SecA C-terminal helicase" evidence="1">
    <location>
        <begin position="10"/>
        <end position="38"/>
    </location>
</feature>
<dbReference type="Pfam" id="PF21090">
    <property type="entry name" value="P-loop_SecA"/>
    <property type="match status" value="1"/>
</dbReference>
<accession>A0ABP9JTW0</accession>
<name>A0ABP9JTW0_9NOCA</name>
<proteinExistence type="predicted"/>
<dbReference type="Proteomes" id="UP001500603">
    <property type="component" value="Unassembled WGS sequence"/>
</dbReference>
<reference evidence="3" key="1">
    <citation type="journal article" date="2019" name="Int. J. Syst. Evol. Microbiol.">
        <title>The Global Catalogue of Microorganisms (GCM) 10K type strain sequencing project: providing services to taxonomists for standard genome sequencing and annotation.</title>
        <authorList>
            <consortium name="The Broad Institute Genomics Platform"/>
            <consortium name="The Broad Institute Genome Sequencing Center for Infectious Disease"/>
            <person name="Wu L."/>
            <person name="Ma J."/>
        </authorList>
    </citation>
    <scope>NUCLEOTIDE SEQUENCE [LARGE SCALE GENOMIC DNA]</scope>
    <source>
        <strain evidence="3">JCM 18298</strain>
    </source>
</reference>
<keyword evidence="3" id="KW-1185">Reference proteome</keyword>
<dbReference type="Gene3D" id="3.40.50.300">
    <property type="entry name" value="P-loop containing nucleotide triphosphate hydrolases"/>
    <property type="match status" value="1"/>
</dbReference>
<evidence type="ECO:0000313" key="2">
    <source>
        <dbReference type="EMBL" id="GAA5042629.1"/>
    </source>
</evidence>
<evidence type="ECO:0000259" key="1">
    <source>
        <dbReference type="Pfam" id="PF21090"/>
    </source>
</evidence>
<dbReference type="InterPro" id="IPR044722">
    <property type="entry name" value="SecA_SF2_C"/>
</dbReference>
<protein>
    <recommendedName>
        <fullName evidence="1">SecA C-terminal helicase domain-containing protein</fullName>
    </recommendedName>
</protein>
<dbReference type="EMBL" id="BAABJM010000001">
    <property type="protein sequence ID" value="GAA5042629.1"/>
    <property type="molecule type" value="Genomic_DNA"/>
</dbReference>